<accession>A0AC35UEJ2</accession>
<name>A0AC35UEJ2_9BILA</name>
<dbReference type="Proteomes" id="UP000095286">
    <property type="component" value="Unplaced"/>
</dbReference>
<dbReference type="WBParaSite" id="RSKR_0001066350.1">
    <property type="protein sequence ID" value="RSKR_0001066350.1"/>
    <property type="gene ID" value="RSKR_0001066350"/>
</dbReference>
<proteinExistence type="predicted"/>
<organism evidence="1 2">
    <name type="scientific">Rhabditophanes sp. KR3021</name>
    <dbReference type="NCBI Taxonomy" id="114890"/>
    <lineage>
        <taxon>Eukaryota</taxon>
        <taxon>Metazoa</taxon>
        <taxon>Ecdysozoa</taxon>
        <taxon>Nematoda</taxon>
        <taxon>Chromadorea</taxon>
        <taxon>Rhabditida</taxon>
        <taxon>Tylenchina</taxon>
        <taxon>Panagrolaimomorpha</taxon>
        <taxon>Strongyloidoidea</taxon>
        <taxon>Alloionematidae</taxon>
        <taxon>Rhabditophanes</taxon>
    </lineage>
</organism>
<evidence type="ECO:0000313" key="2">
    <source>
        <dbReference type="WBParaSite" id="RSKR_0001066350.1"/>
    </source>
</evidence>
<evidence type="ECO:0000313" key="1">
    <source>
        <dbReference type="Proteomes" id="UP000095286"/>
    </source>
</evidence>
<reference evidence="2" key="1">
    <citation type="submission" date="2016-11" db="UniProtKB">
        <authorList>
            <consortium name="WormBaseParasite"/>
        </authorList>
    </citation>
    <scope>IDENTIFICATION</scope>
    <source>
        <strain evidence="2">KR3021</strain>
    </source>
</reference>
<protein>
    <submittedName>
        <fullName evidence="2">Helitron_like_N domain-containing protein</fullName>
    </submittedName>
</protein>
<sequence length="137" mass="16105">MTHKHAKPVAARPRGKGKRKDQNLICYCKINTAFEILFDKHLKDETMHELNLLRLFFTHGDFSRHKLPLQSFKIIGRELYRVTNVYNKTVFKQYIGFIFFDDPQHIPEDKDKYEAIFNVVQRAAAGLAKSRKIVNLI</sequence>